<dbReference type="InterPro" id="IPR058915">
    <property type="entry name" value="AcrVA2-like"/>
</dbReference>
<dbReference type="Proteomes" id="UP000426027">
    <property type="component" value="Chromosome"/>
</dbReference>
<dbReference type="AlphaFoldDB" id="A0A6I6GLE8"/>
<dbReference type="Pfam" id="PF26125">
    <property type="entry name" value="AcrVA2-like"/>
    <property type="match status" value="1"/>
</dbReference>
<gene>
    <name evidence="1" type="ORF">GLV81_10430</name>
</gene>
<proteinExistence type="predicted"/>
<evidence type="ECO:0000313" key="1">
    <source>
        <dbReference type="EMBL" id="QGW28458.1"/>
    </source>
</evidence>
<protein>
    <submittedName>
        <fullName evidence="1">Uncharacterized protein</fullName>
    </submittedName>
</protein>
<accession>A0A6I6GLE8</accession>
<evidence type="ECO:0000313" key="2">
    <source>
        <dbReference type="Proteomes" id="UP000426027"/>
    </source>
</evidence>
<organism evidence="1 2">
    <name type="scientific">Phnomibacter ginsenosidimutans</name>
    <dbReference type="NCBI Taxonomy" id="2676868"/>
    <lineage>
        <taxon>Bacteria</taxon>
        <taxon>Pseudomonadati</taxon>
        <taxon>Bacteroidota</taxon>
        <taxon>Chitinophagia</taxon>
        <taxon>Chitinophagales</taxon>
        <taxon>Chitinophagaceae</taxon>
        <taxon>Phnomibacter</taxon>
    </lineage>
</organism>
<sequence>MSDKYDKYFPERFVKNRPLFNKAVKNFINGDFDNYADAYHDLRAFIRQPVAEWHEGAYLPDYLLDERDDILSRLHKDDIILSEKPTKEELKAYAENQTKKMQTDVWKEWSNWLDKTKGLIKNHPRLEEETETTKTLIDFYKGGRNIFSLSPFLIHLLNHTDIGNIRFSDIKLPYNSIYLHFGALTDIEYPIDLFEHKHDIEYQLQDDDKKYYLDGAFVTLLRERSLDIRLTFIDTKDNFDKKTPITKDFRFPTISFTLDFSKWDSEESNFKIDDEVTFNHSTVCFYDIWDPKTEPSEIEFEKMHTLTKQPEKCYESEWEEYVLFDKSLMIIVNALCYLNFVDDDIEISTTNEQATQLEKELSKTKKHQQRTKIIDKLKKFSYSKIHFCGNKIEREFKITDTGIEVEPHWRRGHWRNQPFGTGLTSRKLIWIKPTIVRKDKGDPNIGHIYEV</sequence>
<keyword evidence="2" id="KW-1185">Reference proteome</keyword>
<name>A0A6I6GLE8_9BACT</name>
<dbReference type="EMBL" id="CP046566">
    <property type="protein sequence ID" value="QGW28458.1"/>
    <property type="molecule type" value="Genomic_DNA"/>
</dbReference>
<reference evidence="1 2" key="1">
    <citation type="submission" date="2019-11" db="EMBL/GenBank/DDBJ databases">
        <authorList>
            <person name="Im W.T."/>
        </authorList>
    </citation>
    <scope>NUCLEOTIDE SEQUENCE [LARGE SCALE GENOMIC DNA]</scope>
    <source>
        <strain evidence="1 2">SB-02</strain>
    </source>
</reference>
<dbReference type="RefSeq" id="WP_157478814.1">
    <property type="nucleotide sequence ID" value="NZ_CP046566.1"/>
</dbReference>
<dbReference type="KEGG" id="fls:GLV81_10430"/>